<evidence type="ECO:0008006" key="3">
    <source>
        <dbReference type="Google" id="ProtNLM"/>
    </source>
</evidence>
<dbReference type="InterPro" id="IPR011990">
    <property type="entry name" value="TPR-like_helical_dom_sf"/>
</dbReference>
<protein>
    <recommendedName>
        <fullName evidence="3">Tetratricopeptide repeat protein</fullName>
    </recommendedName>
</protein>
<accession>A0A918AIS8</accession>
<dbReference type="EMBL" id="BMRG01000002">
    <property type="protein sequence ID" value="GGP42068.1"/>
    <property type="molecule type" value="Genomic_DNA"/>
</dbReference>
<evidence type="ECO:0000313" key="2">
    <source>
        <dbReference type="Proteomes" id="UP000639606"/>
    </source>
</evidence>
<organism evidence="1 2">
    <name type="scientific">Saccharothrix coeruleofusca</name>
    <dbReference type="NCBI Taxonomy" id="33919"/>
    <lineage>
        <taxon>Bacteria</taxon>
        <taxon>Bacillati</taxon>
        <taxon>Actinomycetota</taxon>
        <taxon>Actinomycetes</taxon>
        <taxon>Pseudonocardiales</taxon>
        <taxon>Pseudonocardiaceae</taxon>
        <taxon>Saccharothrix</taxon>
    </lineage>
</organism>
<keyword evidence="2" id="KW-1185">Reference proteome</keyword>
<evidence type="ECO:0000313" key="1">
    <source>
        <dbReference type="EMBL" id="GGP42068.1"/>
    </source>
</evidence>
<dbReference type="Gene3D" id="1.25.40.10">
    <property type="entry name" value="Tetratricopeptide repeat domain"/>
    <property type="match status" value="1"/>
</dbReference>
<proteinExistence type="predicted"/>
<sequence>MINDRAPAYGLPVLSLVVRKTQLSRWENGHVTPGPDVRRLFRELYGKTNEQLGFPTEAPANPLADELTNRLVVARRVDAETVELFRQQVDGVCHADRRFGSTARLQQLRSHIEEVERHLTHSLLSKHRQPLATILTEASTLAGWNALDSGSIDEAWRYYSRARSAALESGSASRHAHAVAEQAYVLLEVGDAGNALELLKEAVDIAGIHTPRLLRAWLNAALGEAHAIAGDRDSALRAFDRADPLLPVDARHPDLPFIFLGGRHLDRWRGNALVHLGEPEAISQLTAVLDFAERHPSFVRANAGLLVDLALAHAAAGERDAAMSYAQQARRIIQQVGSIRLRRRLERLSFPLHAA</sequence>
<dbReference type="AlphaFoldDB" id="A0A918AIS8"/>
<comment type="caution">
    <text evidence="1">The sequence shown here is derived from an EMBL/GenBank/DDBJ whole genome shotgun (WGS) entry which is preliminary data.</text>
</comment>
<dbReference type="RefSeq" id="WP_229795134.1">
    <property type="nucleotide sequence ID" value="NZ_BMRG01000002.1"/>
</dbReference>
<dbReference type="SUPFAM" id="SSF48452">
    <property type="entry name" value="TPR-like"/>
    <property type="match status" value="1"/>
</dbReference>
<reference evidence="1" key="1">
    <citation type="journal article" date="2014" name="Int. J. Syst. Evol. Microbiol.">
        <title>Complete genome sequence of Corynebacterium casei LMG S-19264T (=DSM 44701T), isolated from a smear-ripened cheese.</title>
        <authorList>
            <consortium name="US DOE Joint Genome Institute (JGI-PGF)"/>
            <person name="Walter F."/>
            <person name="Albersmeier A."/>
            <person name="Kalinowski J."/>
            <person name="Ruckert C."/>
        </authorList>
    </citation>
    <scope>NUCLEOTIDE SEQUENCE</scope>
    <source>
        <strain evidence="1">JCM 3313</strain>
    </source>
</reference>
<dbReference type="Proteomes" id="UP000639606">
    <property type="component" value="Unassembled WGS sequence"/>
</dbReference>
<gene>
    <name evidence="1" type="ORF">GCM10010185_11720</name>
</gene>
<reference evidence="1" key="2">
    <citation type="submission" date="2020-09" db="EMBL/GenBank/DDBJ databases">
        <authorList>
            <person name="Sun Q."/>
            <person name="Ohkuma M."/>
        </authorList>
    </citation>
    <scope>NUCLEOTIDE SEQUENCE</scope>
    <source>
        <strain evidence="1">JCM 3313</strain>
    </source>
</reference>
<name>A0A918AIS8_9PSEU</name>